<comment type="caution">
    <text evidence="2">The sequence shown here is derived from an EMBL/GenBank/DDBJ whole genome shotgun (WGS) entry which is preliminary data.</text>
</comment>
<keyword evidence="1" id="KW-0812">Transmembrane</keyword>
<sequence length="204" mass="23651">MEGVYAYWIGWGLWTIISFFWPKTKRRMGYAILILALLIVLPLSIQFGQIQFHLAFVLFSIYLSWHMKSYEMSRLIHVFIVSITIAAAHAGFQMLLIFDPVIEYTDSRWMASCIIAIIAFFLSRNLKDRLYVALIGLVQGELLTSMVLVRHMRIEQTIGDLYFFDIVAIVSVLFSIVWGFQQISIWIADQLISESKQRVLKQSS</sequence>
<evidence type="ECO:0000256" key="1">
    <source>
        <dbReference type="SAM" id="Phobius"/>
    </source>
</evidence>
<feature type="transmembrane region" description="Helical" evidence="1">
    <location>
        <begin position="161"/>
        <end position="180"/>
    </location>
</feature>
<dbReference type="PIRSF" id="PIRSF036710">
    <property type="entry name" value="YphA_Bacsu"/>
    <property type="match status" value="1"/>
</dbReference>
<evidence type="ECO:0000313" key="3">
    <source>
        <dbReference type="Proteomes" id="UP001589833"/>
    </source>
</evidence>
<name>A0ABV6NGH0_9BACI</name>
<keyword evidence="1" id="KW-0472">Membrane</keyword>
<protein>
    <submittedName>
        <fullName evidence="2">Uncharacterized protein</fullName>
    </submittedName>
</protein>
<feature type="transmembrane region" description="Helical" evidence="1">
    <location>
        <begin position="30"/>
        <end position="63"/>
    </location>
</feature>
<dbReference type="RefSeq" id="WP_273840800.1">
    <property type="nucleotide sequence ID" value="NZ_JAQQWT010000002.1"/>
</dbReference>
<accession>A0ABV6NGH0</accession>
<proteinExistence type="predicted"/>
<evidence type="ECO:0000313" key="2">
    <source>
        <dbReference type="EMBL" id="MFC0559865.1"/>
    </source>
</evidence>
<gene>
    <name evidence="2" type="ORF">ACFFH4_12470</name>
</gene>
<reference evidence="2 3" key="1">
    <citation type="submission" date="2024-09" db="EMBL/GenBank/DDBJ databases">
        <authorList>
            <person name="Sun Q."/>
            <person name="Mori K."/>
        </authorList>
    </citation>
    <scope>NUCLEOTIDE SEQUENCE [LARGE SCALE GENOMIC DNA]</scope>
    <source>
        <strain evidence="2 3">NCAIM B.02301</strain>
    </source>
</reference>
<organism evidence="2 3">
    <name type="scientific">Halalkalibacter alkalisediminis</name>
    <dbReference type="NCBI Taxonomy" id="935616"/>
    <lineage>
        <taxon>Bacteria</taxon>
        <taxon>Bacillati</taxon>
        <taxon>Bacillota</taxon>
        <taxon>Bacilli</taxon>
        <taxon>Bacillales</taxon>
        <taxon>Bacillaceae</taxon>
        <taxon>Halalkalibacter</taxon>
    </lineage>
</organism>
<dbReference type="Proteomes" id="UP001589833">
    <property type="component" value="Unassembled WGS sequence"/>
</dbReference>
<feature type="transmembrane region" description="Helical" evidence="1">
    <location>
        <begin position="109"/>
        <end position="124"/>
    </location>
</feature>
<feature type="transmembrane region" description="Helical" evidence="1">
    <location>
        <begin position="130"/>
        <end position="149"/>
    </location>
</feature>
<dbReference type="EMBL" id="JBHLTR010000017">
    <property type="protein sequence ID" value="MFC0559865.1"/>
    <property type="molecule type" value="Genomic_DNA"/>
</dbReference>
<dbReference type="Pfam" id="PF24124">
    <property type="entry name" value="YphA"/>
    <property type="match status" value="1"/>
</dbReference>
<keyword evidence="3" id="KW-1185">Reference proteome</keyword>
<dbReference type="InterPro" id="IPR014617">
    <property type="entry name" value="YphA_Bacsu"/>
</dbReference>
<feature type="transmembrane region" description="Helical" evidence="1">
    <location>
        <begin position="75"/>
        <end position="97"/>
    </location>
</feature>
<keyword evidence="1" id="KW-1133">Transmembrane helix</keyword>
<feature type="transmembrane region" description="Helical" evidence="1">
    <location>
        <begin position="6"/>
        <end position="23"/>
    </location>
</feature>